<dbReference type="AlphaFoldDB" id="A0A2I0VBA0"/>
<evidence type="ECO:0000256" key="1">
    <source>
        <dbReference type="SAM" id="MobiDB-lite"/>
    </source>
</evidence>
<dbReference type="Proteomes" id="UP000233837">
    <property type="component" value="Unassembled WGS sequence"/>
</dbReference>
<evidence type="ECO:0000313" key="2">
    <source>
        <dbReference type="EMBL" id="PKU60677.1"/>
    </source>
</evidence>
<feature type="region of interest" description="Disordered" evidence="1">
    <location>
        <begin position="41"/>
        <end position="65"/>
    </location>
</feature>
<protein>
    <submittedName>
        <fullName evidence="2">Uncharacterized protein</fullName>
    </submittedName>
</protein>
<evidence type="ECO:0000313" key="3">
    <source>
        <dbReference type="Proteomes" id="UP000233837"/>
    </source>
</evidence>
<reference evidence="2 3" key="1">
    <citation type="journal article" date="2016" name="Sci. Rep.">
        <title>The Dendrobium catenatum Lindl. genome sequence provides insights into polysaccharide synthase, floral development and adaptive evolution.</title>
        <authorList>
            <person name="Zhang G.Q."/>
            <person name="Xu Q."/>
            <person name="Bian C."/>
            <person name="Tsai W.C."/>
            <person name="Yeh C.M."/>
            <person name="Liu K.W."/>
            <person name="Yoshida K."/>
            <person name="Zhang L.S."/>
            <person name="Chang S.B."/>
            <person name="Chen F."/>
            <person name="Shi Y."/>
            <person name="Su Y.Y."/>
            <person name="Zhang Y.Q."/>
            <person name="Chen L.J."/>
            <person name="Yin Y."/>
            <person name="Lin M."/>
            <person name="Huang H."/>
            <person name="Deng H."/>
            <person name="Wang Z.W."/>
            <person name="Zhu S.L."/>
            <person name="Zhao X."/>
            <person name="Deng C."/>
            <person name="Niu S.C."/>
            <person name="Huang J."/>
            <person name="Wang M."/>
            <person name="Liu G.H."/>
            <person name="Yang H.J."/>
            <person name="Xiao X.J."/>
            <person name="Hsiao Y.Y."/>
            <person name="Wu W.L."/>
            <person name="Chen Y.Y."/>
            <person name="Mitsuda N."/>
            <person name="Ohme-Takagi M."/>
            <person name="Luo Y.B."/>
            <person name="Van de Peer Y."/>
            <person name="Liu Z.J."/>
        </authorList>
    </citation>
    <scope>NUCLEOTIDE SEQUENCE [LARGE SCALE GENOMIC DNA]</scope>
    <source>
        <tissue evidence="2">The whole plant</tissue>
    </source>
</reference>
<dbReference type="EMBL" id="KZ505009">
    <property type="protein sequence ID" value="PKU60677.1"/>
    <property type="molecule type" value="Genomic_DNA"/>
</dbReference>
<gene>
    <name evidence="2" type="ORF">MA16_Dca028391</name>
</gene>
<organism evidence="2 3">
    <name type="scientific">Dendrobium catenatum</name>
    <dbReference type="NCBI Taxonomy" id="906689"/>
    <lineage>
        <taxon>Eukaryota</taxon>
        <taxon>Viridiplantae</taxon>
        <taxon>Streptophyta</taxon>
        <taxon>Embryophyta</taxon>
        <taxon>Tracheophyta</taxon>
        <taxon>Spermatophyta</taxon>
        <taxon>Magnoliopsida</taxon>
        <taxon>Liliopsida</taxon>
        <taxon>Asparagales</taxon>
        <taxon>Orchidaceae</taxon>
        <taxon>Epidendroideae</taxon>
        <taxon>Malaxideae</taxon>
        <taxon>Dendrobiinae</taxon>
        <taxon>Dendrobium</taxon>
    </lineage>
</organism>
<keyword evidence="3" id="KW-1185">Reference proteome</keyword>
<proteinExistence type="predicted"/>
<sequence length="65" mass="7172">MDLYEVAGNIMENKEDSFTTNEVGKLSSCDEDGEFIKVGRKKGKNILPSTPRSTRAKNSTKSFNG</sequence>
<reference evidence="2 3" key="2">
    <citation type="journal article" date="2017" name="Nature">
        <title>The Apostasia genome and the evolution of orchids.</title>
        <authorList>
            <person name="Zhang G.Q."/>
            <person name="Liu K.W."/>
            <person name="Li Z."/>
            <person name="Lohaus R."/>
            <person name="Hsiao Y.Y."/>
            <person name="Niu S.C."/>
            <person name="Wang J.Y."/>
            <person name="Lin Y.C."/>
            <person name="Xu Q."/>
            <person name="Chen L.J."/>
            <person name="Yoshida K."/>
            <person name="Fujiwara S."/>
            <person name="Wang Z.W."/>
            <person name="Zhang Y.Q."/>
            <person name="Mitsuda N."/>
            <person name="Wang M."/>
            <person name="Liu G.H."/>
            <person name="Pecoraro L."/>
            <person name="Huang H.X."/>
            <person name="Xiao X.J."/>
            <person name="Lin M."/>
            <person name="Wu X.Y."/>
            <person name="Wu W.L."/>
            <person name="Chen Y.Y."/>
            <person name="Chang S.B."/>
            <person name="Sakamoto S."/>
            <person name="Ohme-Takagi M."/>
            <person name="Yagi M."/>
            <person name="Zeng S.J."/>
            <person name="Shen C.Y."/>
            <person name="Yeh C.M."/>
            <person name="Luo Y.B."/>
            <person name="Tsai W.C."/>
            <person name="Van de Peer Y."/>
            <person name="Liu Z.J."/>
        </authorList>
    </citation>
    <scope>NUCLEOTIDE SEQUENCE [LARGE SCALE GENOMIC DNA]</scope>
    <source>
        <tissue evidence="2">The whole plant</tissue>
    </source>
</reference>
<accession>A0A2I0VBA0</accession>
<feature type="compositionally biased region" description="Polar residues" evidence="1">
    <location>
        <begin position="47"/>
        <end position="65"/>
    </location>
</feature>
<name>A0A2I0VBA0_9ASPA</name>